<dbReference type="RefSeq" id="WP_168035994.1">
    <property type="nucleotide sequence ID" value="NZ_JAATJH010000001.1"/>
</dbReference>
<dbReference type="NCBIfam" id="TIGR03511">
    <property type="entry name" value="GldH_lipo"/>
    <property type="match status" value="1"/>
</dbReference>
<evidence type="ECO:0000313" key="2">
    <source>
        <dbReference type="EMBL" id="NJC25231.1"/>
    </source>
</evidence>
<feature type="signal peptide" evidence="1">
    <location>
        <begin position="1"/>
        <end position="20"/>
    </location>
</feature>
<evidence type="ECO:0000313" key="3">
    <source>
        <dbReference type="Proteomes" id="UP000770785"/>
    </source>
</evidence>
<sequence length="159" mass="17714">MPSVIRLFFLLSLIVGVASCGPTVVYEETKPTSEAGWPYADTLSFVFDVADTTQAYDLEVVVTHGTNFPYENFYLLIYTDLPTGRRTKQSVSLDLSGDFGAWNGDCSGERCELTIPILLNTRYQQAGRYGITLEQYSREETLPAIYAMGLRLLHHEVGG</sequence>
<keyword evidence="2" id="KW-0449">Lipoprotein</keyword>
<dbReference type="InterPro" id="IPR020018">
    <property type="entry name" value="Motility-assoc_lipoprot_GldH"/>
</dbReference>
<protein>
    <submittedName>
        <fullName evidence="2">Gliding motility-associated lipoprotein GldH</fullName>
    </submittedName>
</protein>
<dbReference type="PROSITE" id="PS51257">
    <property type="entry name" value="PROKAR_LIPOPROTEIN"/>
    <property type="match status" value="1"/>
</dbReference>
<reference evidence="2 3" key="1">
    <citation type="submission" date="2020-03" db="EMBL/GenBank/DDBJ databases">
        <title>Genomic Encyclopedia of Type Strains, Phase IV (KMG-IV): sequencing the most valuable type-strain genomes for metagenomic binning, comparative biology and taxonomic classification.</title>
        <authorList>
            <person name="Goeker M."/>
        </authorList>
    </citation>
    <scope>NUCLEOTIDE SEQUENCE [LARGE SCALE GENOMIC DNA]</scope>
    <source>
        <strain evidence="2 3">DSM 105096</strain>
    </source>
</reference>
<keyword evidence="1" id="KW-0732">Signal</keyword>
<evidence type="ECO:0000256" key="1">
    <source>
        <dbReference type="SAM" id="SignalP"/>
    </source>
</evidence>
<dbReference type="Pfam" id="PF14109">
    <property type="entry name" value="GldH_lipo"/>
    <property type="match status" value="1"/>
</dbReference>
<organism evidence="2 3">
    <name type="scientific">Neolewinella antarctica</name>
    <dbReference type="NCBI Taxonomy" id="442734"/>
    <lineage>
        <taxon>Bacteria</taxon>
        <taxon>Pseudomonadati</taxon>
        <taxon>Bacteroidota</taxon>
        <taxon>Saprospiria</taxon>
        <taxon>Saprospirales</taxon>
        <taxon>Lewinellaceae</taxon>
        <taxon>Neolewinella</taxon>
    </lineage>
</organism>
<comment type="caution">
    <text evidence="2">The sequence shown here is derived from an EMBL/GenBank/DDBJ whole genome shotgun (WGS) entry which is preliminary data.</text>
</comment>
<name>A0ABX0X7K2_9BACT</name>
<gene>
    <name evidence="2" type="ORF">GGR27_000712</name>
</gene>
<accession>A0ABX0X7K2</accession>
<dbReference type="Proteomes" id="UP000770785">
    <property type="component" value="Unassembled WGS sequence"/>
</dbReference>
<feature type="chain" id="PRO_5045971436" evidence="1">
    <location>
        <begin position="21"/>
        <end position="159"/>
    </location>
</feature>
<dbReference type="EMBL" id="JAATJH010000001">
    <property type="protein sequence ID" value="NJC25231.1"/>
    <property type="molecule type" value="Genomic_DNA"/>
</dbReference>
<keyword evidence="3" id="KW-1185">Reference proteome</keyword>
<proteinExistence type="predicted"/>